<organism evidence="3">
    <name type="scientific">Amycolatopsis sp. CP2808</name>
    <dbReference type="NCBI Taxonomy" id="411144"/>
    <lineage>
        <taxon>Bacteria</taxon>
        <taxon>Bacillati</taxon>
        <taxon>Actinomycetota</taxon>
        <taxon>Actinomycetes</taxon>
        <taxon>Pseudonocardiales</taxon>
        <taxon>Pseudonocardiaceae</taxon>
        <taxon>Amycolatopsis</taxon>
    </lineage>
</organism>
<evidence type="ECO:0000313" key="3">
    <source>
        <dbReference type="EMBL" id="QGJ79677.1"/>
    </source>
</evidence>
<evidence type="ECO:0000256" key="1">
    <source>
        <dbReference type="SAM" id="MobiDB-lite"/>
    </source>
</evidence>
<protein>
    <recommendedName>
        <fullName evidence="4">DUF5132 domain-containing protein</fullName>
    </recommendedName>
</protein>
<dbReference type="Pfam" id="PF17195">
    <property type="entry name" value="DUF5132"/>
    <property type="match status" value="1"/>
</dbReference>
<evidence type="ECO:0000256" key="2">
    <source>
        <dbReference type="SAM" id="Phobius"/>
    </source>
</evidence>
<keyword evidence="2" id="KW-0812">Transmembrane</keyword>
<feature type="region of interest" description="Disordered" evidence="1">
    <location>
        <begin position="99"/>
        <end position="120"/>
    </location>
</feature>
<proteinExistence type="predicted"/>
<keyword evidence="2" id="KW-1133">Transmembrane helix</keyword>
<dbReference type="InterPro" id="IPR033456">
    <property type="entry name" value="DUF5132"/>
</dbReference>
<keyword evidence="2" id="KW-0472">Membrane</keyword>
<dbReference type="EMBL" id="MK934297">
    <property type="protein sequence ID" value="QGJ79677.1"/>
    <property type="molecule type" value="Genomic_DNA"/>
</dbReference>
<name>A0A649URQ3_9PSEU</name>
<accession>A0A649URQ3</accession>
<feature type="transmembrane region" description="Helical" evidence="2">
    <location>
        <begin position="34"/>
        <end position="56"/>
    </location>
</feature>
<gene>
    <name evidence="3" type="primary">acm3b</name>
</gene>
<sequence length="120" mass="12371">MDQRDGKGGGAKPLEHVIAEEFGVPVRNRNGVTMVAPVVAPFVIGFVAGPVTLKLVKPVVRGVIRTSVAIAMEVKKVAAQAGEELQDLAAEVTAEMAVAQPEKAAPAKPPVKAKPAGTAR</sequence>
<dbReference type="AlphaFoldDB" id="A0A649URQ3"/>
<evidence type="ECO:0008006" key="4">
    <source>
        <dbReference type="Google" id="ProtNLM"/>
    </source>
</evidence>
<reference evidence="3" key="1">
    <citation type="submission" date="2019-05" db="EMBL/GenBank/DDBJ databases">
        <title>The biosynthetic gene clusters of the bacterial maytansinoids are dispersing through reshuffling.</title>
        <authorList>
            <person name="Li X."/>
            <person name="Wu X."/>
            <person name="Wang H."/>
            <person name="Lu C."/>
            <person name="Bai L."/>
            <person name="Shen Y."/>
        </authorList>
    </citation>
    <scope>NUCLEOTIDE SEQUENCE</scope>
    <source>
        <strain evidence="3">CP2808</strain>
    </source>
</reference>